<dbReference type="PANTHER" id="PTHR24006:SF940">
    <property type="entry name" value="UBIQUITIN CARBOXYL-TERMINAL HYDROLASE K02C4.3-RELATED"/>
    <property type="match status" value="1"/>
</dbReference>
<evidence type="ECO:0000256" key="2">
    <source>
        <dbReference type="SAM" id="Coils"/>
    </source>
</evidence>
<reference evidence="5" key="1">
    <citation type="submission" date="2020-10" db="EMBL/GenBank/DDBJ databases">
        <authorList>
            <person name="Kikuchi T."/>
        </authorList>
    </citation>
    <scope>NUCLEOTIDE SEQUENCE</scope>
    <source>
        <strain evidence="5">NKZ352</strain>
    </source>
</reference>
<dbReference type="Pfam" id="PF00443">
    <property type="entry name" value="UCH"/>
    <property type="match status" value="1"/>
</dbReference>
<dbReference type="GO" id="GO:0016579">
    <property type="term" value="P:protein deubiquitination"/>
    <property type="evidence" value="ECO:0007669"/>
    <property type="project" value="InterPro"/>
</dbReference>
<evidence type="ECO:0000256" key="3">
    <source>
        <dbReference type="SAM" id="MobiDB-lite"/>
    </source>
</evidence>
<dbReference type="InterPro" id="IPR038765">
    <property type="entry name" value="Papain-like_cys_pep_sf"/>
</dbReference>
<organism evidence="5 6">
    <name type="scientific">Caenorhabditis auriculariae</name>
    <dbReference type="NCBI Taxonomy" id="2777116"/>
    <lineage>
        <taxon>Eukaryota</taxon>
        <taxon>Metazoa</taxon>
        <taxon>Ecdysozoa</taxon>
        <taxon>Nematoda</taxon>
        <taxon>Chromadorea</taxon>
        <taxon>Rhabditida</taxon>
        <taxon>Rhabditina</taxon>
        <taxon>Rhabditomorpha</taxon>
        <taxon>Rhabditoidea</taxon>
        <taxon>Rhabditidae</taxon>
        <taxon>Peloderinae</taxon>
        <taxon>Caenorhabditis</taxon>
    </lineage>
</organism>
<gene>
    <name evidence="5" type="ORF">CAUJ_LOCUS8043</name>
</gene>
<proteinExistence type="inferred from homology"/>
<evidence type="ECO:0000313" key="6">
    <source>
        <dbReference type="Proteomes" id="UP000835052"/>
    </source>
</evidence>
<sequence length="1321" mass="149118">MPNRLAAEFPFGTPRGPDNLTEGTSGQTFESSKGDATRNVSFRESGGGPTAVELEVISQVKAFVGSAFPEDVMLRAVRKQPTQCNASPNFLQDVINTVLDSENQPIVEKNPSNKQIASLTKVNKESSLQKQVSFNRLPETDKSDSNVVDKEESDLQKALQESLVLSRSSFTKPSISGNPEDLIRNPSLSTGLYNAGNTCWFNCVAQILFKIPQFRYLVYTVVPMSYSQDSSNIDEITPESVRSRDLLVQLRRLFAEMEFSKCQYIEASSVLVVIEALGKSAQLNAFRVGQQQDVAESFIRLFDWIDSAMQKALEDRLRPESIRISPTASDDWIPIGSQPSAHPELPFDADIPPPPYAETPEQGANIVLPPSEIKPKLKKQQDENLLNNNDSGLKIGDLSQKSPTKLPSDDLPPAYSLKPLDISHFSEKGPSNPTTSQQLLTKEETGSASQNAETSTAPQAGSSAVSDEEKLLVETCKMQLNEMFEAQCVEERSGGGEPLFIQNRPMIIPLMVTYGNVHDALEAVVFDSSDRVNWYEKLPAVVFMTLSRFQYNGSRSEKLHNRFCFPKSLYLDRYMRRNAQAVGVLREKILTLRRELAETCAKLEELQKFPTGNGTVRLAESFGVVMNALATTIPHEQKPISESFLGTSSQQSSSLFLDFLRRGEISTQLASDVIDVLERARQELISIENEQLKLQGELTREIQEIYDIPALQNDEYRLHAAVVHSGEMDIGHYWSFIRADETAKREEPKVEGDLWERLNDKNVDQVSWEQVEKDGFGNGTASSSCAYFLVYVRTDATWIMERDSMTPEEAFSLLPDDLRGFVDEKAHIFSEEISKYHNRNRKEDDDTKMEVCQTTQTEDLRSVKVMKSASTRKVSLPEHEGKMMGDDLNELRDAANGIRSDVLRSLNSVSDPEIGSMQLKFVGIPNDEPLDESCDSRLFVQYRQAARLWTQCGKEIVENLLGYPLCDLKDCENDIMDAYQKFVGDWFENYERLPAPLPRLFTEPYGCFQNFLEALGFIFHARIYRFINVSMLSVCNVPSFKELARAELYEFKTSKPVLYNECCLLAEYISLLYETLTLATLGCSIAANHIVLYMKEPKLEHLYNSLQYSNLANFHFMRYERETSLKQLNLIRILQQWQIQAITIIPLLHLVKQFLTFLLTKEQTIEAMMFVPQSPLTLAKETVGVDEIVSKVVIGVRAMKRWHEESTYSTSKFPSSGLAVNLLLEVINQLTTVFEVLFSSKNFEGDLRRMHLINRVLESLRELPLENERPTVRVASVPAVESLTNVETKMEQLFCGSIAEVNHACSTLLESLQSILCSMFD</sequence>
<feature type="region of interest" description="Disordered" evidence="3">
    <location>
        <begin position="328"/>
        <end position="363"/>
    </location>
</feature>
<evidence type="ECO:0000256" key="1">
    <source>
        <dbReference type="ARBA" id="ARBA00009085"/>
    </source>
</evidence>
<dbReference type="PANTHER" id="PTHR24006">
    <property type="entry name" value="UBIQUITIN CARBOXYL-TERMINAL HYDROLASE"/>
    <property type="match status" value="1"/>
</dbReference>
<feature type="domain" description="USP" evidence="4">
    <location>
        <begin position="190"/>
        <end position="794"/>
    </location>
</feature>
<dbReference type="PROSITE" id="PS50235">
    <property type="entry name" value="USP_3"/>
    <property type="match status" value="1"/>
</dbReference>
<feature type="compositionally biased region" description="Basic and acidic residues" evidence="3">
    <location>
        <begin position="138"/>
        <end position="151"/>
    </location>
</feature>
<feature type="compositionally biased region" description="Polar residues" evidence="3">
    <location>
        <begin position="21"/>
        <end position="31"/>
    </location>
</feature>
<dbReference type="Proteomes" id="UP000835052">
    <property type="component" value="Unassembled WGS sequence"/>
</dbReference>
<feature type="region of interest" description="Disordered" evidence="3">
    <location>
        <begin position="130"/>
        <end position="151"/>
    </location>
</feature>
<protein>
    <recommendedName>
        <fullName evidence="4">USP domain-containing protein</fullName>
    </recommendedName>
</protein>
<comment type="similarity">
    <text evidence="1">Belongs to the peptidase C19 family.</text>
</comment>
<keyword evidence="2" id="KW-0175">Coiled coil</keyword>
<keyword evidence="6" id="KW-1185">Reference proteome</keyword>
<evidence type="ECO:0000259" key="4">
    <source>
        <dbReference type="PROSITE" id="PS50235"/>
    </source>
</evidence>
<accession>A0A8S1H9L8</accession>
<dbReference type="InterPro" id="IPR050164">
    <property type="entry name" value="Peptidase_C19"/>
</dbReference>
<feature type="region of interest" description="Disordered" evidence="3">
    <location>
        <begin position="1"/>
        <end position="39"/>
    </location>
</feature>
<feature type="compositionally biased region" description="Polar residues" evidence="3">
    <location>
        <begin position="429"/>
        <end position="465"/>
    </location>
</feature>
<dbReference type="InterPro" id="IPR028889">
    <property type="entry name" value="USP"/>
</dbReference>
<dbReference type="GO" id="GO:0005634">
    <property type="term" value="C:nucleus"/>
    <property type="evidence" value="ECO:0007669"/>
    <property type="project" value="TreeGrafter"/>
</dbReference>
<dbReference type="InterPro" id="IPR001394">
    <property type="entry name" value="Peptidase_C19_UCH"/>
</dbReference>
<dbReference type="OrthoDB" id="2420415at2759"/>
<dbReference type="Gene3D" id="3.90.70.10">
    <property type="entry name" value="Cysteine proteinases"/>
    <property type="match status" value="2"/>
</dbReference>
<dbReference type="EMBL" id="CAJGYM010000025">
    <property type="protein sequence ID" value="CAD6192124.1"/>
    <property type="molecule type" value="Genomic_DNA"/>
</dbReference>
<dbReference type="GO" id="GO:0004843">
    <property type="term" value="F:cysteine-type deubiquitinase activity"/>
    <property type="evidence" value="ECO:0007669"/>
    <property type="project" value="InterPro"/>
</dbReference>
<feature type="region of interest" description="Disordered" evidence="3">
    <location>
        <begin position="386"/>
        <end position="466"/>
    </location>
</feature>
<name>A0A8S1H9L8_9PELO</name>
<dbReference type="GO" id="GO:0005829">
    <property type="term" value="C:cytosol"/>
    <property type="evidence" value="ECO:0007669"/>
    <property type="project" value="TreeGrafter"/>
</dbReference>
<dbReference type="SUPFAM" id="SSF54001">
    <property type="entry name" value="Cysteine proteinases"/>
    <property type="match status" value="1"/>
</dbReference>
<comment type="caution">
    <text evidence="5">The sequence shown here is derived from an EMBL/GenBank/DDBJ whole genome shotgun (WGS) entry which is preliminary data.</text>
</comment>
<evidence type="ECO:0000313" key="5">
    <source>
        <dbReference type="EMBL" id="CAD6192124.1"/>
    </source>
</evidence>
<feature type="coiled-coil region" evidence="2">
    <location>
        <begin position="670"/>
        <end position="697"/>
    </location>
</feature>